<evidence type="ECO:0000256" key="1">
    <source>
        <dbReference type="ARBA" id="ARBA00022490"/>
    </source>
</evidence>
<dbReference type="EMBL" id="JAVREN010000019">
    <property type="protein sequence ID" value="MDT0308211.1"/>
    <property type="molecule type" value="Genomic_DNA"/>
</dbReference>
<dbReference type="InterPro" id="IPR011890">
    <property type="entry name" value="SMC_prok"/>
</dbReference>
<dbReference type="HAMAP" id="MF_01894">
    <property type="entry name" value="Smc_prok"/>
    <property type="match status" value="1"/>
</dbReference>
<organism evidence="9 10">
    <name type="scientific">Streptomyces boetiae</name>
    <dbReference type="NCBI Taxonomy" id="3075541"/>
    <lineage>
        <taxon>Bacteria</taxon>
        <taxon>Bacillati</taxon>
        <taxon>Actinomycetota</taxon>
        <taxon>Actinomycetes</taxon>
        <taxon>Kitasatosporales</taxon>
        <taxon>Streptomycetaceae</taxon>
        <taxon>Streptomyces</taxon>
    </lineage>
</organism>
<feature type="binding site" evidence="6">
    <location>
        <begin position="32"/>
        <end position="39"/>
    </location>
    <ligand>
        <name>ATP</name>
        <dbReference type="ChEBI" id="CHEBI:30616"/>
    </ligand>
</feature>
<keyword evidence="2 6" id="KW-0547">Nucleotide-binding</keyword>
<dbReference type="PANTHER" id="PTHR43977">
    <property type="entry name" value="STRUCTURAL MAINTENANCE OF CHROMOSOMES PROTEIN 3"/>
    <property type="match status" value="1"/>
</dbReference>
<comment type="function">
    <text evidence="6">Required for chromosome condensation and partitioning.</text>
</comment>
<keyword evidence="10" id="KW-1185">Reference proteome</keyword>
<feature type="region of interest" description="Disordered" evidence="7">
    <location>
        <begin position="436"/>
        <end position="457"/>
    </location>
</feature>
<evidence type="ECO:0000256" key="6">
    <source>
        <dbReference type="HAMAP-Rule" id="MF_01894"/>
    </source>
</evidence>
<protein>
    <recommendedName>
        <fullName evidence="6">Chromosome partition protein Smc</fullName>
    </recommendedName>
</protein>
<feature type="coiled-coil region" evidence="6">
    <location>
        <begin position="241"/>
        <end position="275"/>
    </location>
</feature>
<feature type="coiled-coil region" evidence="6">
    <location>
        <begin position="826"/>
        <end position="916"/>
    </location>
</feature>
<comment type="caution">
    <text evidence="9">The sequence shown here is derived from an EMBL/GenBank/DDBJ whole genome shotgun (WGS) entry which is preliminary data.</text>
</comment>
<dbReference type="SUPFAM" id="SSF52540">
    <property type="entry name" value="P-loop containing nucleoside triphosphate hydrolases"/>
    <property type="match status" value="1"/>
</dbReference>
<feature type="coiled-coil region" evidence="6">
    <location>
        <begin position="167"/>
        <end position="201"/>
    </location>
</feature>
<dbReference type="Gene3D" id="1.20.1060.20">
    <property type="match status" value="1"/>
</dbReference>
<dbReference type="RefSeq" id="WP_311631162.1">
    <property type="nucleotide sequence ID" value="NZ_JAVREN010000019.1"/>
</dbReference>
<dbReference type="SMART" id="SM00968">
    <property type="entry name" value="SMC_hinge"/>
    <property type="match status" value="1"/>
</dbReference>
<keyword evidence="3 6" id="KW-0067">ATP-binding</keyword>
<reference evidence="10" key="1">
    <citation type="submission" date="2023-07" db="EMBL/GenBank/DDBJ databases">
        <title>30 novel species of actinomycetes from the DSMZ collection.</title>
        <authorList>
            <person name="Nouioui I."/>
        </authorList>
    </citation>
    <scope>NUCLEOTIDE SEQUENCE [LARGE SCALE GENOMIC DNA]</scope>
    <source>
        <strain evidence="10">DSM 44917</strain>
    </source>
</reference>
<keyword evidence="4 6" id="KW-0175">Coiled coil</keyword>
<evidence type="ECO:0000313" key="10">
    <source>
        <dbReference type="Proteomes" id="UP001183388"/>
    </source>
</evidence>
<evidence type="ECO:0000256" key="4">
    <source>
        <dbReference type="ARBA" id="ARBA00023054"/>
    </source>
</evidence>
<dbReference type="InterPro" id="IPR003395">
    <property type="entry name" value="RecF/RecN/SMC_N"/>
</dbReference>
<dbReference type="PIRSF" id="PIRSF005719">
    <property type="entry name" value="SMC"/>
    <property type="match status" value="1"/>
</dbReference>
<evidence type="ECO:0000256" key="7">
    <source>
        <dbReference type="SAM" id="MobiDB-lite"/>
    </source>
</evidence>
<evidence type="ECO:0000313" key="9">
    <source>
        <dbReference type="EMBL" id="MDT0308211.1"/>
    </source>
</evidence>
<comment type="subcellular location">
    <subcellularLocation>
        <location evidence="6">Cytoplasm</location>
    </subcellularLocation>
</comment>
<dbReference type="SUPFAM" id="SSF75553">
    <property type="entry name" value="Smc hinge domain"/>
    <property type="match status" value="1"/>
</dbReference>
<feature type="compositionally biased region" description="Low complexity" evidence="7">
    <location>
        <begin position="966"/>
        <end position="984"/>
    </location>
</feature>
<evidence type="ECO:0000256" key="5">
    <source>
        <dbReference type="ARBA" id="ARBA00023125"/>
    </source>
</evidence>
<dbReference type="Proteomes" id="UP001183388">
    <property type="component" value="Unassembled WGS sequence"/>
</dbReference>
<comment type="domain">
    <text evidence="6">Contains large globular domains required for ATP hydrolysis at each terminus and a third globular domain forming a flexible hinge near the middle of the molecule. These domains are separated by coiled-coil structures.</text>
</comment>
<accession>A0ABU2L9G4</accession>
<proteinExistence type="inferred from homology"/>
<dbReference type="Pfam" id="PF06470">
    <property type="entry name" value="SMC_hinge"/>
    <property type="match status" value="1"/>
</dbReference>
<comment type="similarity">
    <text evidence="6">Belongs to the SMC family.</text>
</comment>
<comment type="subunit">
    <text evidence="6">Homodimer.</text>
</comment>
<keyword evidence="5 6" id="KW-0238">DNA-binding</keyword>
<dbReference type="InterPro" id="IPR027417">
    <property type="entry name" value="P-loop_NTPase"/>
</dbReference>
<dbReference type="Pfam" id="PF02463">
    <property type="entry name" value="SMC_N"/>
    <property type="match status" value="1"/>
</dbReference>
<feature type="coiled-coil region" evidence="6">
    <location>
        <begin position="994"/>
        <end position="1056"/>
    </location>
</feature>
<feature type="domain" description="SMC hinge" evidence="8">
    <location>
        <begin position="512"/>
        <end position="637"/>
    </location>
</feature>
<feature type="compositionally biased region" description="Low complexity" evidence="7">
    <location>
        <begin position="592"/>
        <end position="606"/>
    </location>
</feature>
<feature type="region of interest" description="Disordered" evidence="7">
    <location>
        <begin position="570"/>
        <end position="606"/>
    </location>
</feature>
<dbReference type="CDD" id="cd03278">
    <property type="entry name" value="ABC_SMC_barmotin"/>
    <property type="match status" value="2"/>
</dbReference>
<gene>
    <name evidence="6 9" type="primary">smc</name>
    <name evidence="9" type="ORF">RM780_14740</name>
</gene>
<dbReference type="Gene3D" id="3.30.70.1620">
    <property type="match status" value="1"/>
</dbReference>
<dbReference type="InterPro" id="IPR036277">
    <property type="entry name" value="SMC_hinge_sf"/>
</dbReference>
<dbReference type="InterPro" id="IPR010935">
    <property type="entry name" value="SMC_hinge"/>
</dbReference>
<feature type="coiled-coil region" evidence="6">
    <location>
        <begin position="675"/>
        <end position="779"/>
    </location>
</feature>
<sequence length="1207" mass="129787">MHLKSLTLRGFKSFASATTLRFEPGITCVVGPNGSGKSNVVDALSWVMGEQGAKSLRGGKMEDVIFAGTTGRPPLGRAEVSLTIDNADGALPIDYTEVTVTRTMFRNGGSEYQINGDTVRLLDVQELLSDSGIGREMHVIVGQGRLDSVLHADPTGRRAFIEEAAGVLKHRKRKEKALRKLDAMQANLARVQDLTDELRRQLKPLGRQAAVARRAAVIQAELRDARLRLLADDLVTLRAALRAEIADEAALKERKQQAEARLREALRREAALEHEVRALAPRVQAAQSTWYELSQQAERVRGTVSLADARVASARDRAPEERRGRDPEDLEREAARVREQEAELTAALEAASRALEDTVEHRAELERRLAAEERRLKDAARALADRREGLARLHGQANAARSRAASAQAQIERLTAAHEEAVQRAADAERAHQELRAEVEGPGEEEAGPAAEHDRARERLAEAEAALAAARDALTAAERERAALAARHDALAPNLRRKDGTGALLAAAGRLSGLLGPAAELLSVAPGYEIPVAAALGAAADAVAVDGPATAAEALRLLRKDDAGRAALLLGDAGDAGDPGEAPGAPAPPDAPAGLPGNGPPRAADLVGGPPALLPAVRRLLHDVVVVPDLDAARDLIAARPGLTAVTAEGDLLSAHLAVGGSAGAPSLLEVQAAVDEAAAGLRALTERCEELSAAQREAADLRARRAAEAEELARRRTAAEREKARVAQDLGRLAGQARAAAGEAERAAAAVERAREELARAVEQAEELAERVAVAEESADAEEEPDTAVRDRLAADGANARQTEMEARLQVRTHEERVKGLAGRADGLDRAARAEREARARAEQRRARMRHEAEVAGAVADGARQLLAHVEESLRRAVAVREAAERARAERERALTAERNAGRELKEELDKLTDSVHRGEVLGAEKRLRIEQMETRALEELGVEPTVLIREYGPDQPVPPPVATDGPDGEAAPLDPAAEAPGADGAGGRPFVRAEQEKRLRAAERAYKQLGKVNPLALEEFAALEERHQFLSEQLEDLRKTRADLLQVVKEVDERVEQVFTAAYHDTAREFEGVFSRLFPGGEGRLLLTDPGDMLTTGVEVEARPPGKKVKRLSLLSGGERSLTAVALLVSIFKARPSPFYVMDEVEAALDDTNLQRLIRIMEELKDSSQLIVITHQKRTMEVADALYGVSMQGDGVSKVISQRLS</sequence>
<feature type="compositionally biased region" description="Basic and acidic residues" evidence="7">
    <location>
        <begin position="313"/>
        <end position="331"/>
    </location>
</feature>
<feature type="region of interest" description="Disordered" evidence="7">
    <location>
        <begin position="954"/>
        <end position="990"/>
    </location>
</feature>
<dbReference type="NCBIfam" id="TIGR02168">
    <property type="entry name" value="SMC_prok_B"/>
    <property type="match status" value="1"/>
</dbReference>
<evidence type="ECO:0000256" key="3">
    <source>
        <dbReference type="ARBA" id="ARBA00022840"/>
    </source>
</evidence>
<dbReference type="InterPro" id="IPR024704">
    <property type="entry name" value="SMC"/>
</dbReference>
<keyword evidence="1 6" id="KW-0963">Cytoplasm</keyword>
<evidence type="ECO:0000259" key="8">
    <source>
        <dbReference type="SMART" id="SM00968"/>
    </source>
</evidence>
<dbReference type="Gene3D" id="3.40.50.300">
    <property type="entry name" value="P-loop containing nucleotide triphosphate hydrolases"/>
    <property type="match status" value="2"/>
</dbReference>
<feature type="region of interest" description="Disordered" evidence="7">
    <location>
        <begin position="311"/>
        <end position="331"/>
    </location>
</feature>
<name>A0ABU2L9G4_9ACTN</name>
<evidence type="ECO:0000256" key="2">
    <source>
        <dbReference type="ARBA" id="ARBA00022741"/>
    </source>
</evidence>